<gene>
    <name evidence="5" type="ORF">AB6A40_004574</name>
</gene>
<dbReference type="Gene3D" id="2.20.70.10">
    <property type="match status" value="1"/>
</dbReference>
<dbReference type="CDD" id="cd19867">
    <property type="entry name" value="DSRM_DGCR8_rpt1"/>
    <property type="match status" value="1"/>
</dbReference>
<evidence type="ECO:0000256" key="1">
    <source>
        <dbReference type="PROSITE-ProRule" id="PRU00266"/>
    </source>
</evidence>
<dbReference type="Pfam" id="PF00035">
    <property type="entry name" value="dsrm"/>
    <property type="match status" value="1"/>
</dbReference>
<dbReference type="PANTHER" id="PTHR13482:SF3">
    <property type="entry name" value="MICROPROCESSOR COMPLEX SUBUNIT DGCR8"/>
    <property type="match status" value="1"/>
</dbReference>
<evidence type="ECO:0000313" key="6">
    <source>
        <dbReference type="Proteomes" id="UP001608902"/>
    </source>
</evidence>
<dbReference type="InterPro" id="IPR014720">
    <property type="entry name" value="dsRBD_dom"/>
</dbReference>
<name>A0ABD6ENL1_9BILA</name>
<dbReference type="PROSITE" id="PS50020">
    <property type="entry name" value="WW_DOMAIN_2"/>
    <property type="match status" value="1"/>
</dbReference>
<dbReference type="Proteomes" id="UP001608902">
    <property type="component" value="Unassembled WGS sequence"/>
</dbReference>
<dbReference type="Gene3D" id="3.30.160.590">
    <property type="match status" value="1"/>
</dbReference>
<feature type="region of interest" description="Disordered" evidence="2">
    <location>
        <begin position="28"/>
        <end position="94"/>
    </location>
</feature>
<dbReference type="CDD" id="cd00201">
    <property type="entry name" value="WW"/>
    <property type="match status" value="1"/>
</dbReference>
<proteinExistence type="predicted"/>
<comment type="caution">
    <text evidence="5">The sequence shown here is derived from an EMBL/GenBank/DDBJ whole genome shotgun (WGS) entry which is preliminary data.</text>
</comment>
<dbReference type="SUPFAM" id="SSF54768">
    <property type="entry name" value="dsRNA-binding domain-like"/>
    <property type="match status" value="1"/>
</dbReference>
<keyword evidence="6" id="KW-1185">Reference proteome</keyword>
<feature type="domain" description="DRBM" evidence="4">
    <location>
        <begin position="441"/>
        <end position="548"/>
    </location>
</feature>
<dbReference type="InterPro" id="IPR040375">
    <property type="entry name" value="DGCR8"/>
</dbReference>
<evidence type="ECO:0000259" key="4">
    <source>
        <dbReference type="PROSITE" id="PS50137"/>
    </source>
</evidence>
<dbReference type="EMBL" id="JBGFUD010002675">
    <property type="protein sequence ID" value="MFH4977865.1"/>
    <property type="molecule type" value="Genomic_DNA"/>
</dbReference>
<feature type="compositionally biased region" description="Low complexity" evidence="2">
    <location>
        <begin position="37"/>
        <end position="58"/>
    </location>
</feature>
<accession>A0ABD6ENL1</accession>
<feature type="compositionally biased region" description="Basic and acidic residues" evidence="2">
    <location>
        <begin position="151"/>
        <end position="176"/>
    </location>
</feature>
<feature type="domain" description="WW" evidence="3">
    <location>
        <begin position="226"/>
        <end position="259"/>
    </location>
</feature>
<evidence type="ECO:0000256" key="2">
    <source>
        <dbReference type="SAM" id="MobiDB-lite"/>
    </source>
</evidence>
<dbReference type="FunFam" id="3.30.160.20:FF:000021">
    <property type="entry name" value="Microprocessor complex subunit DGCR8"/>
    <property type="match status" value="1"/>
</dbReference>
<dbReference type="AlphaFoldDB" id="A0ABD6ENL1"/>
<sequence>MSLSVSDDTEIEELLALRESIVNRLNATRSGVKRLHSNGSQESASSSRSSNSGSVESVTVPPAGSSDYKETKRAKLEKHVADGTDSKAETNTCTKVEFTTPSIDAGNVSTDENCLMNNETGLILPPPPCPPSIDNSQAEFIVTESGNALEEHVSEDVAEKNETNSKAPEARNKDNDMSLSDASENDIDELLEKPYEDGQPGKVPFPGEGEKKDKVVLAHRGTDYFDVLPEGWVEVTHTSGLPVYLHKATRVCTFSRPYFIGPGSVRHHNVPISAIPCLHQRRVLKEVDESAAKSAAALADAINASAAADGNVASTAESEKDIEAAKLMIARLQAPGAKVETAEDFKERQLDAEALHNYAQSVFRFKTIQVYRFNKWSTTRSFHRQKKLAEAERLGKLTPAIEVSTDRPTLPSSVKLITVPSLEANLKPQHKGFFLNPQGKSSVSILHEYVQKVLKSKIVYDFTETRSSSTPYGCSARLQMNLNSRVMNAASIKEKLMLLQEKQKREKQIEESGESLDADFVVLGSGCGNSKKAAKLDAARSALKILIPAIDFDNEGNAVNQKKEGEDPAKEKEDAVALFDMLPIEDSRIPDLSARAGQPSPYLLLQECLKRNSAYGNTEIKLKTTRVKHQKHQFDMNVGKHQVSVVCSNKREGKQKASQTMLKKLHPNLDTWGSLIRLYGHEAQQKQQEARRSRQSIIKLQGVKDKESGSYEPNTAILEKLRSEMMHLYEMRNPPENEKSAEILRGQLSVTHPPVDGVAMADISAKDSNLCVEGAAAVRIDL</sequence>
<feature type="region of interest" description="Disordered" evidence="2">
    <location>
        <begin position="151"/>
        <end position="181"/>
    </location>
</feature>
<keyword evidence="1" id="KW-0694">RNA-binding</keyword>
<reference evidence="5 6" key="1">
    <citation type="submission" date="2024-08" db="EMBL/GenBank/DDBJ databases">
        <title>Gnathostoma spinigerum genome.</title>
        <authorList>
            <person name="Gonzalez-Bertolin B."/>
            <person name="Monzon S."/>
            <person name="Zaballos A."/>
            <person name="Jimenez P."/>
            <person name="Dekumyoy P."/>
            <person name="Varona S."/>
            <person name="Cuesta I."/>
            <person name="Sumanam S."/>
            <person name="Adisakwattana P."/>
            <person name="Gasser R.B."/>
            <person name="Hernandez-Gonzalez A."/>
            <person name="Young N.D."/>
            <person name="Perteguer M.J."/>
        </authorList>
    </citation>
    <scope>NUCLEOTIDE SEQUENCE [LARGE SCALE GENOMIC DNA]</scope>
    <source>
        <strain evidence="5">AL3</strain>
        <tissue evidence="5">Liver</tissue>
    </source>
</reference>
<dbReference type="Gene3D" id="3.30.160.20">
    <property type="match status" value="2"/>
</dbReference>
<feature type="compositionally biased region" description="Basic and acidic residues" evidence="2">
    <location>
        <begin position="67"/>
        <end position="88"/>
    </location>
</feature>
<dbReference type="PANTHER" id="PTHR13482">
    <property type="entry name" value="MICRORNA PROCESSOR COMPLEX SUBUNIT DGCR8"/>
    <property type="match status" value="1"/>
</dbReference>
<dbReference type="GO" id="GO:0003723">
    <property type="term" value="F:RNA binding"/>
    <property type="evidence" value="ECO:0007669"/>
    <property type="project" value="UniProtKB-UniRule"/>
</dbReference>
<evidence type="ECO:0000259" key="3">
    <source>
        <dbReference type="PROSITE" id="PS50020"/>
    </source>
</evidence>
<protein>
    <recommendedName>
        <fullName evidence="7">Pasha</fullName>
    </recommendedName>
</protein>
<organism evidence="5 6">
    <name type="scientific">Gnathostoma spinigerum</name>
    <dbReference type="NCBI Taxonomy" id="75299"/>
    <lineage>
        <taxon>Eukaryota</taxon>
        <taxon>Metazoa</taxon>
        <taxon>Ecdysozoa</taxon>
        <taxon>Nematoda</taxon>
        <taxon>Chromadorea</taxon>
        <taxon>Rhabditida</taxon>
        <taxon>Spirurina</taxon>
        <taxon>Gnathostomatomorpha</taxon>
        <taxon>Gnathostomatoidea</taxon>
        <taxon>Gnathostomatidae</taxon>
        <taxon>Gnathostoma</taxon>
    </lineage>
</organism>
<dbReference type="PROSITE" id="PS50137">
    <property type="entry name" value="DS_RBD"/>
    <property type="match status" value="1"/>
</dbReference>
<dbReference type="InterPro" id="IPR001202">
    <property type="entry name" value="WW_dom"/>
</dbReference>
<evidence type="ECO:0000313" key="5">
    <source>
        <dbReference type="EMBL" id="MFH4977865.1"/>
    </source>
</evidence>
<dbReference type="SMART" id="SM00456">
    <property type="entry name" value="WW"/>
    <property type="match status" value="1"/>
</dbReference>
<evidence type="ECO:0008006" key="7">
    <source>
        <dbReference type="Google" id="ProtNLM"/>
    </source>
</evidence>
<dbReference type="CDD" id="cd19868">
    <property type="entry name" value="DSRM_DGCR8_rpt2"/>
    <property type="match status" value="1"/>
</dbReference>